<gene>
    <name evidence="11" type="ORF">FEM48_Zijuj02G0179700</name>
</gene>
<protein>
    <recommendedName>
        <fullName evidence="1">non-specific serine/threonine protein kinase</fullName>
        <ecNumber evidence="1">2.7.11.1</ecNumber>
    </recommendedName>
</protein>
<evidence type="ECO:0000256" key="1">
    <source>
        <dbReference type="ARBA" id="ARBA00012513"/>
    </source>
</evidence>
<dbReference type="PROSITE" id="PS00109">
    <property type="entry name" value="PROTEIN_KINASE_TYR"/>
    <property type="match status" value="1"/>
</dbReference>
<evidence type="ECO:0000256" key="8">
    <source>
        <dbReference type="ARBA" id="ARBA00048679"/>
    </source>
</evidence>
<reference evidence="11" key="1">
    <citation type="journal article" date="2021" name="Front. Plant Sci.">
        <title>Chromosome-Scale Genome Assembly for Chinese Sour Jujube and Insights Into Its Genome Evolution and Domestication Signature.</title>
        <authorList>
            <person name="Shen L.-Y."/>
            <person name="Luo H."/>
            <person name="Wang X.-L."/>
            <person name="Wang X.-M."/>
            <person name="Qiu X.-J."/>
            <person name="Liu H."/>
            <person name="Zhou S.-S."/>
            <person name="Jia K.-H."/>
            <person name="Nie S."/>
            <person name="Bao Y.-T."/>
            <person name="Zhang R.-G."/>
            <person name="Yun Q.-Z."/>
            <person name="Chai Y.-H."/>
            <person name="Lu J.-Y."/>
            <person name="Li Y."/>
            <person name="Zhao S.-W."/>
            <person name="Mao J.-F."/>
            <person name="Jia S.-G."/>
            <person name="Mao Y.-M."/>
        </authorList>
    </citation>
    <scope>NUCLEOTIDE SEQUENCE</scope>
    <source>
        <strain evidence="11">AT0</strain>
        <tissue evidence="11">Leaf</tissue>
    </source>
</reference>
<organism evidence="11 12">
    <name type="scientific">Ziziphus jujuba var. spinosa</name>
    <dbReference type="NCBI Taxonomy" id="714518"/>
    <lineage>
        <taxon>Eukaryota</taxon>
        <taxon>Viridiplantae</taxon>
        <taxon>Streptophyta</taxon>
        <taxon>Embryophyta</taxon>
        <taxon>Tracheophyta</taxon>
        <taxon>Spermatophyta</taxon>
        <taxon>Magnoliopsida</taxon>
        <taxon>eudicotyledons</taxon>
        <taxon>Gunneridae</taxon>
        <taxon>Pentapetalae</taxon>
        <taxon>rosids</taxon>
        <taxon>fabids</taxon>
        <taxon>Rosales</taxon>
        <taxon>Rhamnaceae</taxon>
        <taxon>Paliureae</taxon>
        <taxon>Ziziphus</taxon>
    </lineage>
</organism>
<dbReference type="InterPro" id="IPR014729">
    <property type="entry name" value="Rossmann-like_a/b/a_fold"/>
</dbReference>
<evidence type="ECO:0000256" key="5">
    <source>
        <dbReference type="ARBA" id="ARBA00022777"/>
    </source>
</evidence>
<evidence type="ECO:0000256" key="9">
    <source>
        <dbReference type="SAM" id="MobiDB-lite"/>
    </source>
</evidence>
<dbReference type="Gene3D" id="3.30.200.20">
    <property type="entry name" value="Phosphorylase Kinase, domain 1"/>
    <property type="match status" value="1"/>
</dbReference>
<feature type="compositionally biased region" description="Basic and acidic residues" evidence="9">
    <location>
        <begin position="393"/>
        <end position="404"/>
    </location>
</feature>
<dbReference type="FunFam" id="1.10.510.10:FF:001023">
    <property type="entry name" value="Os07g0541700 protein"/>
    <property type="match status" value="1"/>
</dbReference>
<evidence type="ECO:0000313" key="11">
    <source>
        <dbReference type="EMBL" id="KAH7543397.1"/>
    </source>
</evidence>
<dbReference type="Proteomes" id="UP000813462">
    <property type="component" value="Unassembled WGS sequence"/>
</dbReference>
<feature type="region of interest" description="Disordered" evidence="9">
    <location>
        <begin position="360"/>
        <end position="412"/>
    </location>
</feature>
<dbReference type="GO" id="GO:0005524">
    <property type="term" value="F:ATP binding"/>
    <property type="evidence" value="ECO:0007669"/>
    <property type="project" value="UniProtKB-KW"/>
</dbReference>
<evidence type="ECO:0000256" key="7">
    <source>
        <dbReference type="ARBA" id="ARBA00047899"/>
    </source>
</evidence>
<comment type="caution">
    <text evidence="11">The sequence shown here is derived from an EMBL/GenBank/DDBJ whole genome shotgun (WGS) entry which is preliminary data.</text>
</comment>
<keyword evidence="5" id="KW-0418">Kinase</keyword>
<evidence type="ECO:0000256" key="6">
    <source>
        <dbReference type="ARBA" id="ARBA00022840"/>
    </source>
</evidence>
<keyword evidence="6" id="KW-0067">ATP-binding</keyword>
<proteinExistence type="predicted"/>
<evidence type="ECO:0000313" key="12">
    <source>
        <dbReference type="Proteomes" id="UP000813462"/>
    </source>
</evidence>
<keyword evidence="3" id="KW-0808">Transferase</keyword>
<keyword evidence="4" id="KW-0547">Nucleotide-binding</keyword>
<dbReference type="PROSITE" id="PS50011">
    <property type="entry name" value="PROTEIN_KINASE_DOM"/>
    <property type="match status" value="1"/>
</dbReference>
<dbReference type="Gene3D" id="3.40.50.620">
    <property type="entry name" value="HUPs"/>
    <property type="match status" value="1"/>
</dbReference>
<dbReference type="InterPro" id="IPR011009">
    <property type="entry name" value="Kinase-like_dom_sf"/>
</dbReference>
<dbReference type="PANTHER" id="PTHR47989">
    <property type="entry name" value="OS01G0750732 PROTEIN"/>
    <property type="match status" value="1"/>
</dbReference>
<dbReference type="InterPro" id="IPR000719">
    <property type="entry name" value="Prot_kinase_dom"/>
</dbReference>
<dbReference type="EC" id="2.7.11.1" evidence="1"/>
<evidence type="ECO:0000256" key="2">
    <source>
        <dbReference type="ARBA" id="ARBA00022527"/>
    </source>
</evidence>
<dbReference type="EMBL" id="JAEACU010000002">
    <property type="protein sequence ID" value="KAH7543397.1"/>
    <property type="molecule type" value="Genomic_DNA"/>
</dbReference>
<dbReference type="InterPro" id="IPR008266">
    <property type="entry name" value="Tyr_kinase_AS"/>
</dbReference>
<dbReference type="FunFam" id="3.30.200.20:FF:000162">
    <property type="entry name" value="Adenine nucleotide alpha hydrolase-like domain kinase"/>
    <property type="match status" value="1"/>
</dbReference>
<comment type="catalytic activity">
    <reaction evidence="8">
        <text>L-seryl-[protein] + ATP = O-phospho-L-seryl-[protein] + ADP + H(+)</text>
        <dbReference type="Rhea" id="RHEA:17989"/>
        <dbReference type="Rhea" id="RHEA-COMP:9863"/>
        <dbReference type="Rhea" id="RHEA-COMP:11604"/>
        <dbReference type="ChEBI" id="CHEBI:15378"/>
        <dbReference type="ChEBI" id="CHEBI:29999"/>
        <dbReference type="ChEBI" id="CHEBI:30616"/>
        <dbReference type="ChEBI" id="CHEBI:83421"/>
        <dbReference type="ChEBI" id="CHEBI:456216"/>
        <dbReference type="EC" id="2.7.11.1"/>
    </reaction>
</comment>
<dbReference type="SUPFAM" id="SSF56112">
    <property type="entry name" value="Protein kinase-like (PK-like)"/>
    <property type="match status" value="1"/>
</dbReference>
<evidence type="ECO:0000259" key="10">
    <source>
        <dbReference type="PROSITE" id="PS50011"/>
    </source>
</evidence>
<feature type="domain" description="Protein kinase" evidence="10">
    <location>
        <begin position="467"/>
        <end position="739"/>
    </location>
</feature>
<dbReference type="Gene3D" id="1.10.510.10">
    <property type="entry name" value="Transferase(Phosphotransferase) domain 1"/>
    <property type="match status" value="1"/>
</dbReference>
<sequence>MEREVILVAVDASKEITDYALAWALRNVTRPTDSLILLAVFPSLRRSLASSNNVEYGAHHDSRKSQFFSYLLKKLGIDCSKEKSSSDQVGLINGVDQGVFHRIHIVCEHMLQQLCSANDLMQVHTEVEVMADVQPGLIASKAKELEASWVILDRRLKRESDYCLKQVNCNIVLIDHAIPRILKSVSPVTGKNLRKGGQQSDQRATKMVCVLPSSTTDSNSATTRSSLGIESPIFDTDVSSSLSISDKDQLHNTSKPFLDLNSQYFDKKVGAQATSSKSFLNSKFQQGYQTSDSNTGKLPHKLLANPLYEIPNSFGGHSINQCGETRHTVCYFLEEGTFFLNNFIELFKIFDTAKEVNSNVREQSSLIPGRRSADSPRLRRNVEGSHLSKQPVIRRESPACDKSKRPALPTPPTIDRISSIRKAISLSIKQPPIPPPLCSICKHNAPILGKTPRKFSFKEIERATDGFSSKNFLAQGGYGPVYKGILPGGLVVAVKRHNRLSAQGAPEFCSEVEVLSCAQHRNLVMLVGYCIETEWLLIYEFACNGSLETRLFGTEATELMCWHNRMKVAIGAARGLRYLHEDCRVGCIVHRDFRPNNILLTHDFEPMVGDFGLARWQVDGQSAEDSRVIGAFGYLAPEYTQSGLITEKADVYAFGVVLLELLSGFEASPLLESKKANEIIDPRLENNYIEKEVACMMHAASLCILPHPEHRPTMSKVLKILEGDVLTDMVCTSREHPSLCETQNINNRHATNQRKMKQTIDYNSLSNLLHSMDVMKLSPPRTGIHKSVNIGGSSNQQELDVSKEYQAYLHGSLAKFVQNMNGN</sequence>
<feature type="compositionally biased region" description="Basic and acidic residues" evidence="9">
    <location>
        <begin position="371"/>
        <end position="383"/>
    </location>
</feature>
<comment type="catalytic activity">
    <reaction evidence="7">
        <text>L-threonyl-[protein] + ATP = O-phospho-L-threonyl-[protein] + ADP + H(+)</text>
        <dbReference type="Rhea" id="RHEA:46608"/>
        <dbReference type="Rhea" id="RHEA-COMP:11060"/>
        <dbReference type="Rhea" id="RHEA-COMP:11605"/>
        <dbReference type="ChEBI" id="CHEBI:15378"/>
        <dbReference type="ChEBI" id="CHEBI:30013"/>
        <dbReference type="ChEBI" id="CHEBI:30616"/>
        <dbReference type="ChEBI" id="CHEBI:61977"/>
        <dbReference type="ChEBI" id="CHEBI:456216"/>
        <dbReference type="EC" id="2.7.11.1"/>
    </reaction>
</comment>
<dbReference type="Pfam" id="PF07714">
    <property type="entry name" value="PK_Tyr_Ser-Thr"/>
    <property type="match status" value="1"/>
</dbReference>
<name>A0A978VX52_ZIZJJ</name>
<dbReference type="AlphaFoldDB" id="A0A978VX52"/>
<evidence type="ECO:0000256" key="3">
    <source>
        <dbReference type="ARBA" id="ARBA00022679"/>
    </source>
</evidence>
<keyword evidence="2" id="KW-0723">Serine/threonine-protein kinase</keyword>
<evidence type="ECO:0000256" key="4">
    <source>
        <dbReference type="ARBA" id="ARBA00022741"/>
    </source>
</evidence>
<dbReference type="InterPro" id="IPR001245">
    <property type="entry name" value="Ser-Thr/Tyr_kinase_cat_dom"/>
</dbReference>
<accession>A0A978VX52</accession>
<dbReference type="PANTHER" id="PTHR47989:SF37">
    <property type="entry name" value="INACTIVE PROTEIN KINASE SELMODRAFT_444075"/>
    <property type="match status" value="1"/>
</dbReference>
<dbReference type="GO" id="GO:0004674">
    <property type="term" value="F:protein serine/threonine kinase activity"/>
    <property type="evidence" value="ECO:0007669"/>
    <property type="project" value="UniProtKB-KW"/>
</dbReference>